<protein>
    <submittedName>
        <fullName evidence="1">Uncharacterized protein</fullName>
    </submittedName>
</protein>
<dbReference type="EMBL" id="JARXHW010000137">
    <property type="protein sequence ID" value="MDQ8209736.1"/>
    <property type="molecule type" value="Genomic_DNA"/>
</dbReference>
<organism evidence="1 2">
    <name type="scientific">Thalassobacterium maritimum</name>
    <dbReference type="NCBI Taxonomy" id="3041265"/>
    <lineage>
        <taxon>Bacteria</taxon>
        <taxon>Pseudomonadati</taxon>
        <taxon>Verrucomicrobiota</taxon>
        <taxon>Opitutia</taxon>
        <taxon>Puniceicoccales</taxon>
        <taxon>Coraliomargaritaceae</taxon>
        <taxon>Thalassobacterium</taxon>
    </lineage>
</organism>
<reference evidence="1 2" key="1">
    <citation type="submission" date="2023-04" db="EMBL/GenBank/DDBJ databases">
        <title>A novel bacteria isolated from coastal sediment.</title>
        <authorList>
            <person name="Liu X.-J."/>
            <person name="Du Z.-J."/>
        </authorList>
    </citation>
    <scope>NUCLEOTIDE SEQUENCE [LARGE SCALE GENOMIC DNA]</scope>
    <source>
        <strain evidence="1 2">SDUM461003</strain>
    </source>
</reference>
<sequence length="60" mass="6809">MKLPSPMKRGSGEETYNYRVEADGFYLVDHLNERTTAAQALQIFIDEALVHSEAIEIIEP</sequence>
<name>A0ABU1B073_9BACT</name>
<accession>A0ABU1B073</accession>
<proteinExistence type="predicted"/>
<gene>
    <name evidence="1" type="ORF">QEH52_19615</name>
</gene>
<keyword evidence="2" id="KW-1185">Reference proteome</keyword>
<dbReference type="Proteomes" id="UP001225316">
    <property type="component" value="Unassembled WGS sequence"/>
</dbReference>
<evidence type="ECO:0000313" key="1">
    <source>
        <dbReference type="EMBL" id="MDQ8209736.1"/>
    </source>
</evidence>
<evidence type="ECO:0000313" key="2">
    <source>
        <dbReference type="Proteomes" id="UP001225316"/>
    </source>
</evidence>
<comment type="caution">
    <text evidence="1">The sequence shown here is derived from an EMBL/GenBank/DDBJ whole genome shotgun (WGS) entry which is preliminary data.</text>
</comment>
<dbReference type="RefSeq" id="WP_308952654.1">
    <property type="nucleotide sequence ID" value="NZ_JARXHW010000137.1"/>
</dbReference>